<name>A0A1V0SKL5_9VIRU</name>
<sequence length="105" mass="12115">MSQNDFLPPFPQKLKSEVLQQSYDNEFRSYTKAIYELCLAEIEEQHFPCYVTVPSPKLLNNDDKSKAIKLVIVKISHEGGYDVKFATVQTGMSEWEDQITISRPK</sequence>
<organism evidence="1">
    <name type="scientific">Klosneuvirus KNV1</name>
    <dbReference type="NCBI Taxonomy" id="1977640"/>
    <lineage>
        <taxon>Viruses</taxon>
        <taxon>Varidnaviria</taxon>
        <taxon>Bamfordvirae</taxon>
        <taxon>Nucleocytoviricota</taxon>
        <taxon>Megaviricetes</taxon>
        <taxon>Imitervirales</taxon>
        <taxon>Mimiviridae</taxon>
        <taxon>Klosneuvirinae</taxon>
        <taxon>Klosneuvirus</taxon>
    </lineage>
</organism>
<reference evidence="1" key="1">
    <citation type="journal article" date="2017" name="Science">
        <title>Giant viruses with an expanded complement of translation system components.</title>
        <authorList>
            <person name="Schulz F."/>
            <person name="Yutin N."/>
            <person name="Ivanova N.N."/>
            <person name="Ortega D.R."/>
            <person name="Lee T.K."/>
            <person name="Vierheilig J."/>
            <person name="Daims H."/>
            <person name="Horn M."/>
            <person name="Wagner M."/>
            <person name="Jensen G.J."/>
            <person name="Kyrpides N.C."/>
            <person name="Koonin E.V."/>
            <person name="Woyke T."/>
        </authorList>
    </citation>
    <scope>NUCLEOTIDE SEQUENCE</scope>
    <source>
        <strain evidence="1">KNV1</strain>
    </source>
</reference>
<protein>
    <submittedName>
        <fullName evidence="1">Uncharacterized protein</fullName>
    </submittedName>
</protein>
<gene>
    <name evidence="1" type="ORF">Klosneuvirus_3_299</name>
</gene>
<dbReference type="EMBL" id="KY684110">
    <property type="protein sequence ID" value="ARF12164.1"/>
    <property type="molecule type" value="Genomic_DNA"/>
</dbReference>
<proteinExistence type="predicted"/>
<evidence type="ECO:0000313" key="1">
    <source>
        <dbReference type="EMBL" id="ARF12164.1"/>
    </source>
</evidence>
<accession>A0A1V0SKL5</accession>